<evidence type="ECO:0000259" key="11">
    <source>
        <dbReference type="Pfam" id="PF07715"/>
    </source>
</evidence>
<evidence type="ECO:0000256" key="2">
    <source>
        <dbReference type="ARBA" id="ARBA00022448"/>
    </source>
</evidence>
<reference evidence="12 13" key="1">
    <citation type="submission" date="2016-02" db="EMBL/GenBank/DDBJ databases">
        <authorList>
            <consortium name="Pathogen Informatics"/>
        </authorList>
    </citation>
    <scope>NUCLEOTIDE SEQUENCE [LARGE SCALE GENOMIC DNA]</scope>
    <source>
        <strain evidence="12 13">RC20</strain>
    </source>
</reference>
<evidence type="ECO:0000256" key="1">
    <source>
        <dbReference type="ARBA" id="ARBA00004571"/>
    </source>
</evidence>
<evidence type="ECO:0000256" key="4">
    <source>
        <dbReference type="ARBA" id="ARBA00022692"/>
    </source>
</evidence>
<dbReference type="EMBL" id="FIZP01000001">
    <property type="protein sequence ID" value="CZE46758.1"/>
    <property type="molecule type" value="Genomic_DNA"/>
</dbReference>
<dbReference type="Gene3D" id="2.170.130.10">
    <property type="entry name" value="TonB-dependent receptor, plug domain"/>
    <property type="match status" value="1"/>
</dbReference>
<evidence type="ECO:0000313" key="12">
    <source>
        <dbReference type="EMBL" id="CZE46758.1"/>
    </source>
</evidence>
<dbReference type="InterPro" id="IPR012910">
    <property type="entry name" value="Plug_dom"/>
</dbReference>
<dbReference type="PANTHER" id="PTHR30069">
    <property type="entry name" value="TONB-DEPENDENT OUTER MEMBRANE RECEPTOR"/>
    <property type="match status" value="1"/>
</dbReference>
<dbReference type="RefSeq" id="WP_075540022.1">
    <property type="nucleotide sequence ID" value="NZ_CP053844.1"/>
</dbReference>
<dbReference type="InterPro" id="IPR036942">
    <property type="entry name" value="Beta-barrel_TonB_sf"/>
</dbReference>
<dbReference type="Proteomes" id="UP000069632">
    <property type="component" value="Unassembled WGS sequence"/>
</dbReference>
<feature type="domain" description="TonB-dependent receptor plug" evidence="11">
    <location>
        <begin position="40"/>
        <end position="143"/>
    </location>
</feature>
<dbReference type="GO" id="GO:0009279">
    <property type="term" value="C:cell outer membrane"/>
    <property type="evidence" value="ECO:0007669"/>
    <property type="project" value="UniProtKB-SubCell"/>
</dbReference>
<protein>
    <submittedName>
        <fullName evidence="12">TonB-dependent receptor</fullName>
    </submittedName>
</protein>
<comment type="similarity">
    <text evidence="8 9">Belongs to the TonB-dependent receptor family.</text>
</comment>
<dbReference type="CDD" id="cd01347">
    <property type="entry name" value="ligand_gated_channel"/>
    <property type="match status" value="1"/>
</dbReference>
<accession>A0A128EEU3</accession>
<sequence length="662" mass="74368">MRKAVLLSFALIGIIYADTRLDESVISTTGFEDNILNEVKNVNIITKDDIEKRSDSDLNELLERAPGISLQKMALGWAIDMRGQGNRANTNVQVMVNGVSMNMTDSTHSATPLDAFSLDDVERIEIIPGGGAVLYGSGTQGGVINIITKTIPQNFYANVATKYSQSGSTNARFNIGGLVSENLFLKSSFYTNNTDGYRQGDKNRGAYGSFGLQYQITPEQKISANFSHFKGKIYSSDASTRAMLDENRRNADTKNISKLDIKLTNLNVDYNAKLSDKLELNVTPFYQDTKFKPSSQSRFTDKKYGARTKLKYSYSFGNFITGYDYIYNKGKNDGSFDLMMSPKMRFVNISKGSTTKTTNSIFFINKFDFTDEFSLSAGYRFENAEYKILKNTFSKIAPAAIFDKAKGKTTKADISKDENNYAFEIMPNYKYSDSGNVYVKFERGFTSPSANKMQNKDARLGYYPSNIEPETYKTYEVGIKDLVFGQYFSATLFYTNSKNEISTIGKPPTYWTQVNIGETQRKGFEIYSEQALLDDSLRLSQSFTYTDTKIKKSGTSGYAAGSVVPNVAKYKVVLGVDYDINKNFTIFADSKFYGDQRNTSNEKLPAYSISDVGVRYKNKGFTVTGGVNNVFDKEYFTSADYKKDSFYVGDGRNLYVELKYDF</sequence>
<evidence type="ECO:0000313" key="13">
    <source>
        <dbReference type="Proteomes" id="UP000069632"/>
    </source>
</evidence>
<evidence type="ECO:0000256" key="6">
    <source>
        <dbReference type="ARBA" id="ARBA00023136"/>
    </source>
</evidence>
<dbReference type="InterPro" id="IPR037066">
    <property type="entry name" value="Plug_dom_sf"/>
</dbReference>
<name>A0A128EEU3_9BACT</name>
<evidence type="ECO:0000256" key="3">
    <source>
        <dbReference type="ARBA" id="ARBA00022452"/>
    </source>
</evidence>
<evidence type="ECO:0000256" key="7">
    <source>
        <dbReference type="ARBA" id="ARBA00023237"/>
    </source>
</evidence>
<keyword evidence="4 8" id="KW-0812">Transmembrane</keyword>
<evidence type="ECO:0000256" key="5">
    <source>
        <dbReference type="ARBA" id="ARBA00023077"/>
    </source>
</evidence>
<evidence type="ECO:0000259" key="10">
    <source>
        <dbReference type="Pfam" id="PF00593"/>
    </source>
</evidence>
<dbReference type="InterPro" id="IPR000531">
    <property type="entry name" value="Beta-barrel_TonB"/>
</dbReference>
<dbReference type="AlphaFoldDB" id="A0A128EEU3"/>
<keyword evidence="5 9" id="KW-0798">TonB box</keyword>
<evidence type="ECO:0000256" key="8">
    <source>
        <dbReference type="PROSITE-ProRule" id="PRU01360"/>
    </source>
</evidence>
<keyword evidence="7 8" id="KW-0998">Cell outer membrane</keyword>
<keyword evidence="6 8" id="KW-0472">Membrane</keyword>
<dbReference type="Pfam" id="PF00593">
    <property type="entry name" value="TonB_dep_Rec_b-barrel"/>
    <property type="match status" value="1"/>
</dbReference>
<dbReference type="GO" id="GO:0044718">
    <property type="term" value="P:siderophore transmembrane transport"/>
    <property type="evidence" value="ECO:0007669"/>
    <property type="project" value="TreeGrafter"/>
</dbReference>
<keyword evidence="13" id="KW-1185">Reference proteome</keyword>
<dbReference type="PANTHER" id="PTHR30069:SF27">
    <property type="entry name" value="BLL4766 PROTEIN"/>
    <property type="match status" value="1"/>
</dbReference>
<dbReference type="Gene3D" id="2.40.170.20">
    <property type="entry name" value="TonB-dependent receptor, beta-barrel domain"/>
    <property type="match status" value="1"/>
</dbReference>
<feature type="domain" description="TonB-dependent receptor-like beta-barrel" evidence="10">
    <location>
        <begin position="245"/>
        <end position="630"/>
    </location>
</feature>
<dbReference type="OrthoDB" id="78201at2"/>
<evidence type="ECO:0000256" key="9">
    <source>
        <dbReference type="RuleBase" id="RU003357"/>
    </source>
</evidence>
<organism evidence="12 13">
    <name type="scientific">Campylobacter geochelonis</name>
    <dbReference type="NCBI Taxonomy" id="1780362"/>
    <lineage>
        <taxon>Bacteria</taxon>
        <taxon>Pseudomonadati</taxon>
        <taxon>Campylobacterota</taxon>
        <taxon>Epsilonproteobacteria</taxon>
        <taxon>Campylobacterales</taxon>
        <taxon>Campylobacteraceae</taxon>
        <taxon>Campylobacter</taxon>
    </lineage>
</organism>
<keyword evidence="2 8" id="KW-0813">Transport</keyword>
<dbReference type="Pfam" id="PF07715">
    <property type="entry name" value="Plug"/>
    <property type="match status" value="1"/>
</dbReference>
<keyword evidence="3 8" id="KW-1134">Transmembrane beta strand</keyword>
<dbReference type="PROSITE" id="PS52016">
    <property type="entry name" value="TONB_DEPENDENT_REC_3"/>
    <property type="match status" value="1"/>
</dbReference>
<proteinExistence type="inferred from homology"/>
<dbReference type="SUPFAM" id="SSF56935">
    <property type="entry name" value="Porins"/>
    <property type="match status" value="1"/>
</dbReference>
<keyword evidence="12" id="KW-0675">Receptor</keyword>
<dbReference type="InterPro" id="IPR039426">
    <property type="entry name" value="TonB-dep_rcpt-like"/>
</dbReference>
<gene>
    <name evidence="12" type="primary">fecA</name>
    <name evidence="12" type="ORF">ERS672216_00540</name>
</gene>
<dbReference type="GO" id="GO:0015344">
    <property type="term" value="F:siderophore uptake transmembrane transporter activity"/>
    <property type="evidence" value="ECO:0007669"/>
    <property type="project" value="TreeGrafter"/>
</dbReference>
<comment type="subcellular location">
    <subcellularLocation>
        <location evidence="1 8">Cell outer membrane</location>
        <topology evidence="1 8">Multi-pass membrane protein</topology>
    </subcellularLocation>
</comment>